<dbReference type="InterPro" id="IPR009040">
    <property type="entry name" value="Ferritin-like_diiron"/>
</dbReference>
<evidence type="ECO:0000313" key="8">
    <source>
        <dbReference type="EMBL" id="GBR74378.1"/>
    </source>
</evidence>
<dbReference type="SUPFAM" id="SSF57802">
    <property type="entry name" value="Rubredoxin-like"/>
    <property type="match status" value="1"/>
</dbReference>
<feature type="domain" description="Ferritin-like diiron" evidence="7">
    <location>
        <begin position="3"/>
        <end position="146"/>
    </location>
</feature>
<comment type="caution">
    <text evidence="8">The sequence shown here is derived from an EMBL/GenBank/DDBJ whole genome shotgun (WGS) entry which is preliminary data.</text>
</comment>
<feature type="domain" description="Rubredoxin-like" evidence="6">
    <location>
        <begin position="153"/>
        <end position="187"/>
    </location>
</feature>
<dbReference type="InterPro" id="IPR012347">
    <property type="entry name" value="Ferritin-like"/>
</dbReference>
<gene>
    <name evidence="8" type="primary">rbr</name>
    <name evidence="8" type="ORF">NO1_1565</name>
</gene>
<evidence type="ECO:0000256" key="4">
    <source>
        <dbReference type="ARBA" id="ARBA00022982"/>
    </source>
</evidence>
<name>A0A388TEH7_TERA1</name>
<dbReference type="InterPro" id="IPR003251">
    <property type="entry name" value="Rr_diiron-bd_dom"/>
</dbReference>
<comment type="cofactor">
    <cofactor evidence="1">
        <name>Fe(3+)</name>
        <dbReference type="ChEBI" id="CHEBI:29034"/>
    </cofactor>
</comment>
<keyword evidence="9" id="KW-1185">Reference proteome</keyword>
<reference evidence="8 9" key="1">
    <citation type="journal article" date="2019" name="ISME J.">
        <title>Genome analyses of uncultured TG2/ZB3 bacteria in 'Margulisbacteria' specifically attached to ectosymbiotic spirochetes of protists in the termite gut.</title>
        <authorList>
            <person name="Utami Y.D."/>
            <person name="Kuwahara H."/>
            <person name="Igai K."/>
            <person name="Murakami T."/>
            <person name="Sugaya K."/>
            <person name="Morikawa T."/>
            <person name="Nagura Y."/>
            <person name="Yuki M."/>
            <person name="Deevong P."/>
            <person name="Inoue T."/>
            <person name="Kihara K."/>
            <person name="Lo N."/>
            <person name="Yamada A."/>
            <person name="Ohkuma M."/>
            <person name="Hongoh Y."/>
        </authorList>
    </citation>
    <scope>NUCLEOTIDE SEQUENCE [LARGE SCALE GENOMIC DNA]</scope>
    <source>
        <strain evidence="8">NkOx7-01</strain>
    </source>
</reference>
<dbReference type="GO" id="GO:0016491">
    <property type="term" value="F:oxidoreductase activity"/>
    <property type="evidence" value="ECO:0007669"/>
    <property type="project" value="InterPro"/>
</dbReference>
<proteinExistence type="predicted"/>
<sequence>MVVLKGSKTEKNLLTAMAGESQARNRYTWFSSVAKKEGYEQIGALFMETAENEKEHAKKFFKYLEGGAVEITAAFPAGRIGNTAENLEAAASGEKEEWSEMYPAFAQTAKAEGFAEIAETFEKIALVEKEHETRYRKLLDNVKSGSVFKKTKPVRWVCRNCGYVHEGAEAPDTCPACQHPQKYFELKAENY</sequence>
<keyword evidence="3" id="KW-0479">Metal-binding</keyword>
<keyword evidence="2" id="KW-0813">Transport</keyword>
<protein>
    <submittedName>
        <fullName evidence="8">Rubrerythrin</fullName>
    </submittedName>
</protein>
<dbReference type="Proteomes" id="UP000269352">
    <property type="component" value="Unassembled WGS sequence"/>
</dbReference>
<dbReference type="CDD" id="cd01041">
    <property type="entry name" value="Rubrerythrin"/>
    <property type="match status" value="1"/>
</dbReference>
<dbReference type="InterPro" id="IPR048574">
    <property type="entry name" value="RUBY_RBDX"/>
</dbReference>
<dbReference type="PANTHER" id="PTHR43865:SF1">
    <property type="entry name" value="RUBRERYTHRIN-RELATED"/>
    <property type="match status" value="1"/>
</dbReference>
<dbReference type="PROSITE" id="PS50903">
    <property type="entry name" value="RUBREDOXIN_LIKE"/>
    <property type="match status" value="1"/>
</dbReference>
<keyword evidence="5" id="KW-0408">Iron</keyword>
<dbReference type="SUPFAM" id="SSF47240">
    <property type="entry name" value="Ferritin-like"/>
    <property type="match status" value="1"/>
</dbReference>
<keyword evidence="4" id="KW-0249">Electron transport</keyword>
<evidence type="ECO:0000259" key="6">
    <source>
        <dbReference type="PROSITE" id="PS50903"/>
    </source>
</evidence>
<dbReference type="Gene3D" id="1.20.1260.10">
    <property type="match status" value="1"/>
</dbReference>
<dbReference type="PROSITE" id="PS50905">
    <property type="entry name" value="FERRITIN_LIKE"/>
    <property type="match status" value="1"/>
</dbReference>
<dbReference type="Pfam" id="PF21349">
    <property type="entry name" value="RUBY_RBDX"/>
    <property type="match status" value="1"/>
</dbReference>
<dbReference type="Pfam" id="PF02915">
    <property type="entry name" value="Rubrerythrin"/>
    <property type="match status" value="1"/>
</dbReference>
<dbReference type="CDD" id="cd00729">
    <property type="entry name" value="rubredoxin_SM"/>
    <property type="match status" value="1"/>
</dbReference>
<dbReference type="EMBL" id="BGZN01000043">
    <property type="protein sequence ID" value="GBR74378.1"/>
    <property type="molecule type" value="Genomic_DNA"/>
</dbReference>
<dbReference type="InterPro" id="IPR052364">
    <property type="entry name" value="Rubrerythrin"/>
</dbReference>
<dbReference type="AlphaFoldDB" id="A0A388TEH7"/>
<dbReference type="GO" id="GO:0005506">
    <property type="term" value="F:iron ion binding"/>
    <property type="evidence" value="ECO:0007669"/>
    <property type="project" value="InterPro"/>
</dbReference>
<evidence type="ECO:0000256" key="3">
    <source>
        <dbReference type="ARBA" id="ARBA00022723"/>
    </source>
</evidence>
<evidence type="ECO:0000313" key="9">
    <source>
        <dbReference type="Proteomes" id="UP000269352"/>
    </source>
</evidence>
<dbReference type="PANTHER" id="PTHR43865">
    <property type="entry name" value="RUBRERYTHRIN-RELATED"/>
    <property type="match status" value="1"/>
</dbReference>
<dbReference type="FunFam" id="2.20.28.10:FF:000018">
    <property type="entry name" value="Rubrerythrin"/>
    <property type="match status" value="1"/>
</dbReference>
<accession>A0A388TEH7</accession>
<evidence type="ECO:0000259" key="7">
    <source>
        <dbReference type="PROSITE" id="PS50905"/>
    </source>
</evidence>
<evidence type="ECO:0000256" key="5">
    <source>
        <dbReference type="ARBA" id="ARBA00023004"/>
    </source>
</evidence>
<dbReference type="Gene3D" id="2.20.28.10">
    <property type="match status" value="1"/>
</dbReference>
<dbReference type="NCBIfam" id="NF045767">
    <property type="entry name" value="RuberyRbr"/>
    <property type="match status" value="1"/>
</dbReference>
<evidence type="ECO:0000256" key="1">
    <source>
        <dbReference type="ARBA" id="ARBA00001965"/>
    </source>
</evidence>
<dbReference type="InterPro" id="IPR024934">
    <property type="entry name" value="Rubredoxin-like_dom"/>
</dbReference>
<evidence type="ECO:0000256" key="2">
    <source>
        <dbReference type="ARBA" id="ARBA00022448"/>
    </source>
</evidence>
<dbReference type="InterPro" id="IPR009078">
    <property type="entry name" value="Ferritin-like_SF"/>
</dbReference>
<organism evidence="8 9">
    <name type="scientific">Termititenax aidoneus</name>
    <dbReference type="NCBI Taxonomy" id="2218524"/>
    <lineage>
        <taxon>Bacteria</taxon>
        <taxon>Bacillati</taxon>
        <taxon>Candidatus Margulisiibacteriota</taxon>
        <taxon>Candidatus Termititenacia</taxon>
        <taxon>Candidatus Termititenacales</taxon>
        <taxon>Candidatus Termititenacaceae</taxon>
        <taxon>Candidatus Termititenax</taxon>
    </lineage>
</organism>